<dbReference type="InterPro" id="IPR010093">
    <property type="entry name" value="SinI_DNA-bd"/>
</dbReference>
<dbReference type="InterPro" id="IPR041657">
    <property type="entry name" value="HTH_17"/>
</dbReference>
<protein>
    <submittedName>
        <fullName evidence="2">Helix-turn-helix domain protein</fullName>
    </submittedName>
</protein>
<dbReference type="GO" id="GO:0003677">
    <property type="term" value="F:DNA binding"/>
    <property type="evidence" value="ECO:0007669"/>
    <property type="project" value="InterPro"/>
</dbReference>
<evidence type="ECO:0000259" key="1">
    <source>
        <dbReference type="Pfam" id="PF12728"/>
    </source>
</evidence>
<dbReference type="SUPFAM" id="SSF46955">
    <property type="entry name" value="Putative DNA-binding domain"/>
    <property type="match status" value="1"/>
</dbReference>
<proteinExistence type="predicted"/>
<dbReference type="OrthoDB" id="4870800at2"/>
<keyword evidence="3" id="KW-1185">Reference proteome</keyword>
<organism evidence="2 3">
    <name type="scientific">Aureliella helgolandensis</name>
    <dbReference type="NCBI Taxonomy" id="2527968"/>
    <lineage>
        <taxon>Bacteria</taxon>
        <taxon>Pseudomonadati</taxon>
        <taxon>Planctomycetota</taxon>
        <taxon>Planctomycetia</taxon>
        <taxon>Pirellulales</taxon>
        <taxon>Pirellulaceae</taxon>
        <taxon>Aureliella</taxon>
    </lineage>
</organism>
<dbReference type="Pfam" id="PF12728">
    <property type="entry name" value="HTH_17"/>
    <property type="match status" value="1"/>
</dbReference>
<dbReference type="AlphaFoldDB" id="A0A518G2V4"/>
<feature type="domain" description="Helix-turn-helix" evidence="1">
    <location>
        <begin position="9"/>
        <end position="59"/>
    </location>
</feature>
<dbReference type="InterPro" id="IPR009061">
    <property type="entry name" value="DNA-bd_dom_put_sf"/>
</dbReference>
<reference evidence="2 3" key="1">
    <citation type="submission" date="2019-02" db="EMBL/GenBank/DDBJ databases">
        <title>Deep-cultivation of Planctomycetes and their phenomic and genomic characterization uncovers novel biology.</title>
        <authorList>
            <person name="Wiegand S."/>
            <person name="Jogler M."/>
            <person name="Boedeker C."/>
            <person name="Pinto D."/>
            <person name="Vollmers J."/>
            <person name="Rivas-Marin E."/>
            <person name="Kohn T."/>
            <person name="Peeters S.H."/>
            <person name="Heuer A."/>
            <person name="Rast P."/>
            <person name="Oberbeckmann S."/>
            <person name="Bunk B."/>
            <person name="Jeske O."/>
            <person name="Meyerdierks A."/>
            <person name="Storesund J.E."/>
            <person name="Kallscheuer N."/>
            <person name="Luecker S."/>
            <person name="Lage O.M."/>
            <person name="Pohl T."/>
            <person name="Merkel B.J."/>
            <person name="Hornburger P."/>
            <person name="Mueller R.-W."/>
            <person name="Bruemmer F."/>
            <person name="Labrenz M."/>
            <person name="Spormann A.M."/>
            <person name="Op den Camp H."/>
            <person name="Overmann J."/>
            <person name="Amann R."/>
            <person name="Jetten M.S.M."/>
            <person name="Mascher T."/>
            <person name="Medema M.H."/>
            <person name="Devos D.P."/>
            <person name="Kaster A.-K."/>
            <person name="Ovreas L."/>
            <person name="Rohde M."/>
            <person name="Galperin M.Y."/>
            <person name="Jogler C."/>
        </authorList>
    </citation>
    <scope>NUCLEOTIDE SEQUENCE [LARGE SCALE GENOMIC DNA]</scope>
    <source>
        <strain evidence="2 3">Q31a</strain>
    </source>
</reference>
<dbReference type="Proteomes" id="UP000318017">
    <property type="component" value="Chromosome"/>
</dbReference>
<dbReference type="RefSeq" id="WP_145075083.1">
    <property type="nucleotide sequence ID" value="NZ_CP036298.1"/>
</dbReference>
<evidence type="ECO:0000313" key="2">
    <source>
        <dbReference type="EMBL" id="QDV22869.1"/>
    </source>
</evidence>
<accession>A0A518G2V4</accession>
<dbReference type="KEGG" id="ahel:Q31a_11620"/>
<gene>
    <name evidence="2" type="ORF">Q31a_11620</name>
</gene>
<dbReference type="EMBL" id="CP036298">
    <property type="protein sequence ID" value="QDV22869.1"/>
    <property type="molecule type" value="Genomic_DNA"/>
</dbReference>
<evidence type="ECO:0000313" key="3">
    <source>
        <dbReference type="Proteomes" id="UP000318017"/>
    </source>
</evidence>
<name>A0A518G2V4_9BACT</name>
<dbReference type="NCBIfam" id="TIGR01764">
    <property type="entry name" value="excise"/>
    <property type="match status" value="1"/>
</dbReference>
<sequence>MSGERWPALLSLQDAAEYLGVSTQTVGRLKARGAIRSVVVNGTTLIRYRRSDLDLYIERLPEGDGACPNPALA</sequence>